<dbReference type="Proteomes" id="UP000230119">
    <property type="component" value="Unassembled WGS sequence"/>
</dbReference>
<comment type="caution">
    <text evidence="1">The sequence shown here is derived from an EMBL/GenBank/DDBJ whole genome shotgun (WGS) entry which is preliminary data.</text>
</comment>
<evidence type="ECO:0000313" key="1">
    <source>
        <dbReference type="EMBL" id="PIV08263.1"/>
    </source>
</evidence>
<name>A0A2M7BS07_9BACT</name>
<dbReference type="SUPFAM" id="SSF52540">
    <property type="entry name" value="P-loop containing nucleoside triphosphate hydrolases"/>
    <property type="match status" value="1"/>
</dbReference>
<accession>A0A2M7BS07</accession>
<organism evidence="1 2">
    <name type="scientific">Candidatus Roizmanbacteria bacterium CG03_land_8_20_14_0_80_39_12</name>
    <dbReference type="NCBI Taxonomy" id="1974847"/>
    <lineage>
        <taxon>Bacteria</taxon>
        <taxon>Candidatus Roizmaniibacteriota</taxon>
    </lineage>
</organism>
<dbReference type="Gene3D" id="3.40.50.300">
    <property type="entry name" value="P-loop containing nucleotide triphosphate hydrolases"/>
    <property type="match status" value="1"/>
</dbReference>
<dbReference type="EMBL" id="PEVA01000156">
    <property type="protein sequence ID" value="PIV08263.1"/>
    <property type="molecule type" value="Genomic_DNA"/>
</dbReference>
<protein>
    <recommendedName>
        <fullName evidence="3">DNA polymerase III subunit delta</fullName>
    </recommendedName>
</protein>
<gene>
    <name evidence="1" type="ORF">COS52_03655</name>
</gene>
<dbReference type="AlphaFoldDB" id="A0A2M7BS07"/>
<evidence type="ECO:0000313" key="2">
    <source>
        <dbReference type="Proteomes" id="UP000230119"/>
    </source>
</evidence>
<proteinExistence type="predicted"/>
<evidence type="ECO:0008006" key="3">
    <source>
        <dbReference type="Google" id="ProtNLM"/>
    </source>
</evidence>
<reference evidence="2" key="1">
    <citation type="submission" date="2017-09" db="EMBL/GenBank/DDBJ databases">
        <title>Depth-based differentiation of microbial function through sediment-hosted aquifers and enrichment of novel symbionts in the deep terrestrial subsurface.</title>
        <authorList>
            <person name="Probst A.J."/>
            <person name="Ladd B."/>
            <person name="Jarett J.K."/>
            <person name="Geller-Mcgrath D.E."/>
            <person name="Sieber C.M.K."/>
            <person name="Emerson J.B."/>
            <person name="Anantharaman K."/>
            <person name="Thomas B.C."/>
            <person name="Malmstrom R."/>
            <person name="Stieglmeier M."/>
            <person name="Klingl A."/>
            <person name="Woyke T."/>
            <person name="Ryan C.M."/>
            <person name="Banfield J.F."/>
        </authorList>
    </citation>
    <scope>NUCLEOTIDE SEQUENCE [LARGE SCALE GENOMIC DNA]</scope>
</reference>
<sequence length="176" mass="20135">PKKDELTVDQIHLMKKDIQVAFSQLVLVVLREVDNSSNEVQNSLLKCLEEDANRIVFLLLVKNPARLLSTIRSRCMVIDYKPAAGKLKLAKDYTEDYTKVFSFAKNSEVSKEISIERIDQFILSSPSLKTLKALHYLLQTRKLIMDNNMNPVLALDSILLFLSKASNMKVLHEKEK</sequence>
<dbReference type="Pfam" id="PF13177">
    <property type="entry name" value="DNA_pol3_delta2"/>
    <property type="match status" value="1"/>
</dbReference>
<feature type="non-terminal residue" evidence="1">
    <location>
        <position position="1"/>
    </location>
</feature>
<dbReference type="InterPro" id="IPR027417">
    <property type="entry name" value="P-loop_NTPase"/>
</dbReference>